<dbReference type="PANTHER" id="PTHR18898">
    <property type="entry name" value="NUCLEOPROTEIN TPR-RELATED"/>
    <property type="match status" value="1"/>
</dbReference>
<feature type="compositionally biased region" description="Low complexity" evidence="5">
    <location>
        <begin position="675"/>
        <end position="688"/>
    </location>
</feature>
<proteinExistence type="predicted"/>
<feature type="compositionally biased region" description="Acidic residues" evidence="5">
    <location>
        <begin position="2577"/>
        <end position="2619"/>
    </location>
</feature>
<feature type="region of interest" description="Disordered" evidence="5">
    <location>
        <begin position="2051"/>
        <end position="2073"/>
    </location>
</feature>
<feature type="region of interest" description="Disordered" evidence="5">
    <location>
        <begin position="2120"/>
        <end position="2367"/>
    </location>
</feature>
<feature type="region of interest" description="Disordered" evidence="5">
    <location>
        <begin position="658"/>
        <end position="700"/>
    </location>
</feature>
<feature type="compositionally biased region" description="Basic and acidic residues" evidence="5">
    <location>
        <begin position="2620"/>
        <end position="2630"/>
    </location>
</feature>
<sequence length="2791" mass="297881">MSTSDSHRMAALEAALRQAEAEVAERELAYSVAIQEFEAQRSVLTAELQSKDVLIQRWQAEEASIQNERLQVEQRNMELKNRQDRIEELQKSVQALVRERDELRRLVSTKDEIIASSSSQVAQLQLIRDQLNLRVAELEEAVKDVDTKKRLELLQTQYEQTQQFMKSKVEFLEKELETKGRSLLEQNMVASAESLSLRQRLSSLEYEKGLSEALSSQLQERVKDLESALQESRRETSTVEGRLVDAEEHYNRQTARYLTMVDEAVKNRDEKARELEAMQSGLAAISSDVERSEVMQQQMQAASEEQQSAYQEVVKKLRDELSALKQAIRSAVGSGKISTAVLEDLVVAMTPGGGLFFQGAPTDGVNQDEPGTPNRGVSGGPEEEGLLPPGSAVPPGSTPGLLLSQGRGHAELYRKYTEVHDAWIDERGKVRRLEGYLEQIAVEIKAKASSLERERTERESLAQTCTALQDSIQQLTEGRSQLEQQMNRMTSECERMEREKTASEQAAKDLQQQVAQLLTEVQRLRGDPLPPTSTYSTPGSSGVTGNGYLSAEQLTSSDQPLNSSDVISSRLVTYRSVSELIEQNRRLLSLVRQLSAENERSKSEVRVELRSEWQAQEAVLQSEAAEQRHLIDQLTKAAEESTKYITALKTQMAELQQQVSTLRGGDTSTGREESGSPAGAPSGLSSEAVEALQRELSTTREEAGRIASELQAQVSDLREKLVTASSEAQHHARHLVDSERRVSDLSAQLATEQKQLQVLTMDRARAEGLHQSLQHRLVDMKMQVEELQAKVSEQSHRCVVLEADVGVTRSSLDRANAELTALGNEKARLTVELLTEQKAAKMSTESHRLAMEEQHVKVSALETELARLKASYDTQQTLFHDSISAANRQVASSREDLETVRKDKVEVETLLNGSKQQVQEQQVTILTLEAKISELTATVTEMKEALEACGKAAEEEVRAARIRELEAGLLAADVEVTNAKEALAAKQEQVSVYRSNLDSLQQQLEMIRSDKVLSEQQHAEALAAAAAAKASSETQLAAVQSELDDLKTQKQVLEDELALQGARAAAIEKELRDGNYRLQTDIADHISRMNEAHETSERLRTQVRDYRQRFENEITEHARDVGALREMESQLDEAKDEVNRLQAEVHRARGTAGEVVSQQASERAELERRLATSEARVSELVEAQNLMTKEMARVLGGTTPELVGMSSDTYKELMDYLSRDKAMAAMQLELLGEERNRLRAERDNADRTAAELRAQYGDMQTSMQRGRQDLQARIDELKAEAQVRTTLLGQVQGDLSATRISLHTCQQALSTLQQESRNLRAHASSLEAEAAGHKVALEGHKRGEAMWLAKYNNLLEKYGKVTLDEYQAVQAQLASAQAQLADQDSRLADLQSLTTQLQEARDQVEASKQQVAGKDAEIKAKEEEMASLKADKSKAVISANNLVRKVKSLKEELTAKNKEAEDSKAEIERLEEEKQKLQRSGAIKQIKELTAKLEAVSAELAALQKQVQITEKEKEKLQAEHIQLQSDHQKLKADEQKLQLQVKAGGQGVTPAQRQQILKLQENLKRAQADLAAAHKELEAERQLVEDFRKDAEQYRKLKKAREEKASATAAGLPIKKAPILEASGTASKAPVQVPAESAAAATAAAAAAAPLPAVLNTADEKTPAFPAARVVAPAFPAAHVVAPATPIVDTDMTSAHDSSTPADVPPATTAATAPSGTKRVAAGPAPGIRPAKTLTAPASSRPSTPSSAPANTQQPHDSTSVTAQAPTPAAAAVDASPVTTAAAVDASPVTTAAAVDASPVTTAAATSAAALVPGKPTRIVKRPIAAASGVLTIPEAAPHVKIKVASTPAAAAAAATSAPVVEPEANPRITVAAAATSAPVVAPEANPRITAAATAATSAPVVAPEVNPRITAAAAAAVLHEKSGVADPSIALADTSEDQSKVNASSFAAAATTKEGKEEVPKPVSATDTAPDAAAVTTAETASTSTASEISLGVVASVPPAALPAAPKEVTAAADPAPAALPDCIAIEVAGPALEPASRVTTLGLVKEDAVPRVHTPHQGDQEPEVTKGMKPSAELTSIHHQPAAAAAAATAAASTAIPTLVPAATQSNVTDQVEAAVAEASDADVAEEERVSKPCAENDAQLDGNEDCVQGDADQNASVDDDEQGLQEQLEEDQQLLKEDEVEEDAGVVGQSDEELMEVGEDDGEKNTVADEAAAVTNEAAASAAAAVAAAEEDEGDVDGRDAEELEEEEGQGQIDDDEGEKEDDLKIGEAVGEEREEDMLESGSPGMEEEPLDDDDTAAAAAAEPEMLITGEGEVAVVEMKDAMAEDGKGQQEEEEEEEETMQVDIQGAEVREEGDGGEDVLDAMGEEQGDGLIEEALQPEEIEQHQLVKEETMVDAAASTASTAEPVDPGLSDVVMVEEGKDKDDADMADAEQEEKVMEEAEEVREVELGEEAEEDMIAFDEVEEEEQVEEEEEERVEAAGAMVAEGEAAGAVVVEGEAAGAVVAEGEAAGAMVAEVEAAGAVVVEGEAAGAVVAEGEAAGAIVAATPVAVVAAVYATEDITEAVAEALNQDGEEGEIMDGTEEEEEEAVQGTEDEAAGGKEEVEEEEEDEDEDEAMIKKLEEKAKAAAAAAAKKSRTPPVSPPTQEIVEPAAAVGLAASSSLHEAGSSPTATQALQSSVASIVSPRKGIPKSQLRKSEDQGGEGSAGGIRKKRTPILFPGTAAAAAARLGAPLVLSSETVEPSLVTGAPGPGRSGAVLARGRGGARDAGGMGRVGRPLARGRGGRS</sequence>
<feature type="domain" description="NUA/TPR/MLP1-2-like" evidence="7">
    <location>
        <begin position="486"/>
        <end position="601"/>
    </location>
</feature>
<dbReference type="GO" id="GO:0006606">
    <property type="term" value="P:protein import into nucleus"/>
    <property type="evidence" value="ECO:0007669"/>
    <property type="project" value="InterPro"/>
</dbReference>
<dbReference type="GO" id="GO:0017056">
    <property type="term" value="F:structural constituent of nuclear pore"/>
    <property type="evidence" value="ECO:0007669"/>
    <property type="project" value="TreeGrafter"/>
</dbReference>
<comment type="caution">
    <text evidence="8">The sequence shown here is derived from an EMBL/GenBank/DDBJ whole genome shotgun (WGS) entry which is preliminary data.</text>
</comment>
<feature type="compositionally biased region" description="Acidic residues" evidence="5">
    <location>
        <begin position="2161"/>
        <end position="2206"/>
    </location>
</feature>
<feature type="region of interest" description="Disordered" evidence="5">
    <location>
        <begin position="2577"/>
        <end position="2721"/>
    </location>
</feature>
<organism evidence="8 9">
    <name type="scientific">Chlamydomonas eustigma</name>
    <dbReference type="NCBI Taxonomy" id="1157962"/>
    <lineage>
        <taxon>Eukaryota</taxon>
        <taxon>Viridiplantae</taxon>
        <taxon>Chlorophyta</taxon>
        <taxon>core chlorophytes</taxon>
        <taxon>Chlorophyceae</taxon>
        <taxon>CS clade</taxon>
        <taxon>Chlamydomonadales</taxon>
        <taxon>Chlamydomonadaceae</taxon>
        <taxon>Chlamydomonas</taxon>
    </lineage>
</organism>
<gene>
    <name evidence="8" type="ORF">CEUSTIGMA_g923.t1</name>
</gene>
<evidence type="ECO:0000313" key="9">
    <source>
        <dbReference type="Proteomes" id="UP000232323"/>
    </source>
</evidence>
<dbReference type="PANTHER" id="PTHR18898:SF2">
    <property type="entry name" value="NUCLEOPROTEIN TPR"/>
    <property type="match status" value="1"/>
</dbReference>
<feature type="compositionally biased region" description="Polar residues" evidence="5">
    <location>
        <begin position="2672"/>
        <end position="2686"/>
    </location>
</feature>
<keyword evidence="3" id="KW-0539">Nucleus</keyword>
<dbReference type="Pfam" id="PF07926">
    <property type="entry name" value="TPR_MLP1_2"/>
    <property type="match status" value="1"/>
</dbReference>
<keyword evidence="9" id="KW-1185">Reference proteome</keyword>
<feature type="coiled-coil region" evidence="4">
    <location>
        <begin position="55"/>
        <end position="148"/>
    </location>
</feature>
<dbReference type="GO" id="GO:0005643">
    <property type="term" value="C:nuclear pore"/>
    <property type="evidence" value="ECO:0007669"/>
    <property type="project" value="TreeGrafter"/>
</dbReference>
<feature type="compositionally biased region" description="Acidic residues" evidence="5">
    <location>
        <begin position="2290"/>
        <end position="2300"/>
    </location>
</feature>
<evidence type="ECO:0000256" key="5">
    <source>
        <dbReference type="SAM" id="MobiDB-lite"/>
    </source>
</evidence>
<feature type="region of interest" description="Disordered" evidence="5">
    <location>
        <begin position="2747"/>
        <end position="2791"/>
    </location>
</feature>
<feature type="compositionally biased region" description="Low complexity" evidence="5">
    <location>
        <begin position="2656"/>
        <end position="2667"/>
    </location>
</feature>
<feature type="compositionally biased region" description="Acidic residues" evidence="5">
    <location>
        <begin position="2246"/>
        <end position="2265"/>
    </location>
</feature>
<dbReference type="InterPro" id="IPR057974">
    <property type="entry name" value="NUA/TPR/MLP1-2-like_dom"/>
</dbReference>
<feature type="region of interest" description="Disordered" evidence="5">
    <location>
        <begin position="1692"/>
        <end position="1773"/>
    </location>
</feature>
<feature type="compositionally biased region" description="Low complexity" evidence="5">
    <location>
        <begin position="1734"/>
        <end position="1773"/>
    </location>
</feature>
<evidence type="ECO:0000256" key="4">
    <source>
        <dbReference type="SAM" id="Coils"/>
    </source>
</evidence>
<feature type="compositionally biased region" description="Basic and acidic residues" evidence="5">
    <location>
        <begin position="2051"/>
        <end position="2069"/>
    </location>
</feature>
<reference evidence="8 9" key="1">
    <citation type="submission" date="2017-08" db="EMBL/GenBank/DDBJ databases">
        <title>Acidophilic green algal genome provides insights into adaptation to an acidic environment.</title>
        <authorList>
            <person name="Hirooka S."/>
            <person name="Hirose Y."/>
            <person name="Kanesaki Y."/>
            <person name="Higuchi S."/>
            <person name="Fujiwara T."/>
            <person name="Onuma R."/>
            <person name="Era A."/>
            <person name="Ohbayashi R."/>
            <person name="Uzuka A."/>
            <person name="Nozaki H."/>
            <person name="Yoshikawa H."/>
            <person name="Miyagishima S.Y."/>
        </authorList>
    </citation>
    <scope>NUCLEOTIDE SEQUENCE [LARGE SCALE GENOMIC DNA]</scope>
    <source>
        <strain evidence="8 9">NIES-2499</strain>
    </source>
</reference>
<name>A0A250WRP7_9CHLO</name>
<feature type="region of interest" description="Disordered" evidence="5">
    <location>
        <begin position="2397"/>
        <end position="2416"/>
    </location>
</feature>
<dbReference type="OrthoDB" id="343070at2759"/>
<evidence type="ECO:0000256" key="3">
    <source>
        <dbReference type="ARBA" id="ARBA00023242"/>
    </source>
</evidence>
<dbReference type="STRING" id="1157962.A0A250WRP7"/>
<feature type="region of interest" description="Disordered" evidence="5">
    <location>
        <begin position="2425"/>
        <end position="2460"/>
    </location>
</feature>
<evidence type="ECO:0000256" key="2">
    <source>
        <dbReference type="ARBA" id="ARBA00023054"/>
    </source>
</evidence>
<dbReference type="EMBL" id="BEGY01000003">
    <property type="protein sequence ID" value="GAX73471.1"/>
    <property type="molecule type" value="Genomic_DNA"/>
</dbReference>
<feature type="compositionally biased region" description="Basic and acidic residues" evidence="5">
    <location>
        <begin position="2438"/>
        <end position="2452"/>
    </location>
</feature>
<feature type="coiled-coil region" evidence="4">
    <location>
        <begin position="577"/>
        <end position="604"/>
    </location>
</feature>
<evidence type="ECO:0000256" key="1">
    <source>
        <dbReference type="ARBA" id="ARBA00004123"/>
    </source>
</evidence>
<dbReference type="Proteomes" id="UP000232323">
    <property type="component" value="Unassembled WGS sequence"/>
</dbReference>
<feature type="compositionally biased region" description="Low complexity" evidence="5">
    <location>
        <begin position="1964"/>
        <end position="1974"/>
    </location>
</feature>
<comment type="subcellular location">
    <subcellularLocation>
        <location evidence="1">Nucleus</location>
    </subcellularLocation>
</comment>
<evidence type="ECO:0000313" key="8">
    <source>
        <dbReference type="EMBL" id="GAX73471.1"/>
    </source>
</evidence>
<feature type="coiled-coil region" evidence="4">
    <location>
        <begin position="1228"/>
        <end position="1280"/>
    </location>
</feature>
<feature type="region of interest" description="Disordered" evidence="5">
    <location>
        <begin position="1945"/>
        <end position="1974"/>
    </location>
</feature>
<dbReference type="Pfam" id="PF25785">
    <property type="entry name" value="TPR"/>
    <property type="match status" value="1"/>
</dbReference>
<accession>A0A250WRP7</accession>
<dbReference type="GO" id="GO:0006406">
    <property type="term" value="P:mRNA export from nucleus"/>
    <property type="evidence" value="ECO:0007669"/>
    <property type="project" value="TreeGrafter"/>
</dbReference>
<feature type="coiled-coil region" evidence="4">
    <location>
        <begin position="307"/>
        <end position="334"/>
    </location>
</feature>
<feature type="region of interest" description="Disordered" evidence="5">
    <location>
        <begin position="525"/>
        <end position="548"/>
    </location>
</feature>
<feature type="domain" description="Nucleoprotein TPR/MLP1-2" evidence="6">
    <location>
        <begin position="1070"/>
        <end position="1188"/>
    </location>
</feature>
<feature type="compositionally biased region" description="Low complexity" evidence="5">
    <location>
        <begin position="1701"/>
        <end position="1715"/>
    </location>
</feature>
<feature type="coiled-coil region" evidence="4">
    <location>
        <begin position="1366"/>
        <end position="1605"/>
    </location>
</feature>
<feature type="compositionally biased region" description="Basic and acidic residues" evidence="5">
    <location>
        <begin position="2322"/>
        <end position="2335"/>
    </location>
</feature>
<evidence type="ECO:0000259" key="7">
    <source>
        <dbReference type="Pfam" id="PF25785"/>
    </source>
</evidence>
<feature type="coiled-coil region" evidence="4">
    <location>
        <begin position="983"/>
        <end position="1063"/>
    </location>
</feature>
<dbReference type="InterPro" id="IPR012929">
    <property type="entry name" value="Nucleoprot-TPR/MLP1-2_dom"/>
</dbReference>
<feature type="region of interest" description="Disordered" evidence="5">
    <location>
        <begin position="358"/>
        <end position="404"/>
    </location>
</feature>
<feature type="compositionally biased region" description="Acidic residues" evidence="5">
    <location>
        <begin position="2336"/>
        <end position="2345"/>
    </location>
</feature>
<feature type="coiled-coil region" evidence="4">
    <location>
        <begin position="1089"/>
        <end position="1183"/>
    </location>
</feature>
<feature type="compositionally biased region" description="Low complexity" evidence="5">
    <location>
        <begin position="2212"/>
        <end position="2232"/>
    </location>
</feature>
<evidence type="ECO:0000259" key="6">
    <source>
        <dbReference type="Pfam" id="PF07926"/>
    </source>
</evidence>
<protein>
    <submittedName>
        <fullName evidence="8">Uncharacterized protein</fullName>
    </submittedName>
</protein>
<feature type="compositionally biased region" description="Low complexity" evidence="5">
    <location>
        <begin position="532"/>
        <end position="543"/>
    </location>
</feature>
<keyword evidence="2 4" id="KW-0175">Coiled coil</keyword>